<dbReference type="SUPFAM" id="SSF56801">
    <property type="entry name" value="Acetyl-CoA synthetase-like"/>
    <property type="match status" value="1"/>
</dbReference>
<gene>
    <name evidence="5" type="ORF">SAMN05216174_109121</name>
</gene>
<dbReference type="Gene3D" id="3.30.300.30">
    <property type="match status" value="1"/>
</dbReference>
<dbReference type="FunFam" id="3.30.300.30:FF:000008">
    <property type="entry name" value="2,3-dihydroxybenzoate-AMP ligase"/>
    <property type="match status" value="1"/>
</dbReference>
<evidence type="ECO:0000256" key="1">
    <source>
        <dbReference type="ARBA" id="ARBA00006432"/>
    </source>
</evidence>
<evidence type="ECO:0000313" key="5">
    <source>
        <dbReference type="EMBL" id="SDD27829.1"/>
    </source>
</evidence>
<dbReference type="InterPro" id="IPR000873">
    <property type="entry name" value="AMP-dep_synth/lig_dom"/>
</dbReference>
<evidence type="ECO:0000259" key="3">
    <source>
        <dbReference type="Pfam" id="PF00501"/>
    </source>
</evidence>
<dbReference type="Pfam" id="PF00501">
    <property type="entry name" value="AMP-binding"/>
    <property type="match status" value="1"/>
</dbReference>
<dbReference type="OrthoDB" id="9803968at2"/>
<dbReference type="CDD" id="cd05917">
    <property type="entry name" value="FACL_like_2"/>
    <property type="match status" value="1"/>
</dbReference>
<sequence length="548" mass="59562">MPQPALLSYTSGTSPTPLLGDTIGDNFDRAVAAHGDREALVERATGRRWTYRELAAEVDAVARGLLGLGVGKGDRVGIWAPNGAEWVFTQYATAKIGAILVNINPAYRVHELRYVLNQAGIRTLIAAPSFKTSDYAAMIEEARPDCAALRDVVLIGDESWDSLVRAESTADLAAIGRTLSADDPINIQYTSGTTGFPKGATLSHHNILNNGFFIGELCHYTERDRICIPVPFYHCFGMVLGNLAATSHGACVVIPAPAFDAGATLAAVAEEECTSLYGVPTMFIAILAQPAVDNVDLSALRTGIMAGSPCPVEVMKQVIERLGMTEVAICCGMTETSPVSAQTRADDSIDRRVSTVGRVHPHLEVKIIDPETGLTVPRGVPGEFCTRGYSVMLGYWNQPDKTAEAIDSARWMHTGDLAVMDDDGYLTITGRIKDMVIRGGENIYPREIEEFLYTHPRILDAQVIGVPDKRYGEELMAWVRMREGVEPVTAEEIREYCAGKIAHYKIPRYVHVVTEFPMTVTGKIRKVEMRQAAVEILGLGDAAAVEHA</sequence>
<dbReference type="Pfam" id="PF13193">
    <property type="entry name" value="AMP-binding_C"/>
    <property type="match status" value="1"/>
</dbReference>
<keyword evidence="6" id="KW-1185">Reference proteome</keyword>
<dbReference type="Proteomes" id="UP000199501">
    <property type="component" value="Unassembled WGS sequence"/>
</dbReference>
<dbReference type="STRING" id="1271860.SAMN05216174_109121"/>
<dbReference type="GO" id="GO:0031956">
    <property type="term" value="F:medium-chain fatty acid-CoA ligase activity"/>
    <property type="evidence" value="ECO:0007669"/>
    <property type="project" value="TreeGrafter"/>
</dbReference>
<feature type="domain" description="AMP-binding enzyme C-terminal" evidence="4">
    <location>
        <begin position="447"/>
        <end position="523"/>
    </location>
</feature>
<feature type="domain" description="AMP-dependent synthetase/ligase" evidence="3">
    <location>
        <begin position="27"/>
        <end position="396"/>
    </location>
</feature>
<dbReference type="GO" id="GO:0006631">
    <property type="term" value="P:fatty acid metabolic process"/>
    <property type="evidence" value="ECO:0007669"/>
    <property type="project" value="TreeGrafter"/>
</dbReference>
<dbReference type="PANTHER" id="PTHR43201">
    <property type="entry name" value="ACYL-COA SYNTHETASE"/>
    <property type="match status" value="1"/>
</dbReference>
<evidence type="ECO:0000256" key="2">
    <source>
        <dbReference type="ARBA" id="ARBA00022598"/>
    </source>
</evidence>
<evidence type="ECO:0000313" key="6">
    <source>
        <dbReference type="Proteomes" id="UP000199501"/>
    </source>
</evidence>
<dbReference type="RefSeq" id="WP_091452774.1">
    <property type="nucleotide sequence ID" value="NZ_FMZZ01000009.1"/>
</dbReference>
<protein>
    <submittedName>
        <fullName evidence="5">Fatty-acyl-CoA synthase</fullName>
    </submittedName>
</protein>
<dbReference type="InterPro" id="IPR025110">
    <property type="entry name" value="AMP-bd_C"/>
</dbReference>
<proteinExistence type="inferred from homology"/>
<dbReference type="EMBL" id="FMZZ01000009">
    <property type="protein sequence ID" value="SDD27829.1"/>
    <property type="molecule type" value="Genomic_DNA"/>
</dbReference>
<dbReference type="InterPro" id="IPR042099">
    <property type="entry name" value="ANL_N_sf"/>
</dbReference>
<dbReference type="InterPro" id="IPR045851">
    <property type="entry name" value="AMP-bd_C_sf"/>
</dbReference>
<reference evidence="6" key="1">
    <citation type="submission" date="2016-10" db="EMBL/GenBank/DDBJ databases">
        <authorList>
            <person name="Varghese N."/>
            <person name="Submissions S."/>
        </authorList>
    </citation>
    <scope>NUCLEOTIDE SEQUENCE [LARGE SCALE GENOMIC DNA]</scope>
    <source>
        <strain evidence="6">IBRC-M 10403</strain>
    </source>
</reference>
<accession>A0A1G6TFN3</accession>
<name>A0A1G6TFN3_9PSEU</name>
<dbReference type="Gene3D" id="3.40.50.12780">
    <property type="entry name" value="N-terminal domain of ligase-like"/>
    <property type="match status" value="1"/>
</dbReference>
<keyword evidence="2" id="KW-0436">Ligase</keyword>
<dbReference type="PROSITE" id="PS00455">
    <property type="entry name" value="AMP_BINDING"/>
    <property type="match status" value="1"/>
</dbReference>
<dbReference type="InterPro" id="IPR020845">
    <property type="entry name" value="AMP-binding_CS"/>
</dbReference>
<comment type="similarity">
    <text evidence="1">Belongs to the ATP-dependent AMP-binding enzyme family.</text>
</comment>
<dbReference type="AlphaFoldDB" id="A0A1G6TFN3"/>
<dbReference type="FunFam" id="3.40.50.12780:FF:000003">
    <property type="entry name" value="Long-chain-fatty-acid--CoA ligase FadD"/>
    <property type="match status" value="1"/>
</dbReference>
<organism evidence="5 6">
    <name type="scientific">Actinokineospora iranica</name>
    <dbReference type="NCBI Taxonomy" id="1271860"/>
    <lineage>
        <taxon>Bacteria</taxon>
        <taxon>Bacillati</taxon>
        <taxon>Actinomycetota</taxon>
        <taxon>Actinomycetes</taxon>
        <taxon>Pseudonocardiales</taxon>
        <taxon>Pseudonocardiaceae</taxon>
        <taxon>Actinokineospora</taxon>
    </lineage>
</organism>
<dbReference type="PANTHER" id="PTHR43201:SF5">
    <property type="entry name" value="MEDIUM-CHAIN ACYL-COA LIGASE ACSF2, MITOCHONDRIAL"/>
    <property type="match status" value="1"/>
</dbReference>
<evidence type="ECO:0000259" key="4">
    <source>
        <dbReference type="Pfam" id="PF13193"/>
    </source>
</evidence>